<dbReference type="Pfam" id="PF01095">
    <property type="entry name" value="Pectinesterase"/>
    <property type="match status" value="1"/>
</dbReference>
<dbReference type="Gene3D" id="2.160.20.10">
    <property type="entry name" value="Single-stranded right-handed beta-helix, Pectin lyase-like"/>
    <property type="match status" value="1"/>
</dbReference>
<dbReference type="AlphaFoldDB" id="A0AAV3RJM6"/>
<dbReference type="SUPFAM" id="SSF51126">
    <property type="entry name" value="Pectin lyase-like"/>
    <property type="match status" value="1"/>
</dbReference>
<name>A0AAV3RJM6_LITER</name>
<comment type="pathway">
    <text evidence="1">Glycan metabolism; pectin degradation; 2-dehydro-3-deoxy-D-gluconate from pectin: step 1/5.</text>
</comment>
<evidence type="ECO:0000256" key="1">
    <source>
        <dbReference type="ARBA" id="ARBA00005184"/>
    </source>
</evidence>
<evidence type="ECO:0000256" key="7">
    <source>
        <dbReference type="ARBA" id="ARBA00047928"/>
    </source>
</evidence>
<comment type="similarity">
    <text evidence="2">In the N-terminal section; belongs to the PMEI family.</text>
</comment>
<dbReference type="EMBL" id="BAABME010009544">
    <property type="protein sequence ID" value="GAA0175356.1"/>
    <property type="molecule type" value="Genomic_DNA"/>
</dbReference>
<dbReference type="GO" id="GO:0030599">
    <property type="term" value="F:pectinesterase activity"/>
    <property type="evidence" value="ECO:0007669"/>
    <property type="project" value="UniProtKB-EC"/>
</dbReference>
<keyword evidence="8" id="KW-0732">Signal</keyword>
<dbReference type="PANTHER" id="PTHR31707">
    <property type="entry name" value="PECTINESTERASE"/>
    <property type="match status" value="1"/>
</dbReference>
<evidence type="ECO:0000259" key="9">
    <source>
        <dbReference type="SMART" id="SM00856"/>
    </source>
</evidence>
<protein>
    <submittedName>
        <fullName evidence="10">Esterase</fullName>
    </submittedName>
</protein>
<dbReference type="Pfam" id="PF04043">
    <property type="entry name" value="PMEI"/>
    <property type="match status" value="1"/>
</dbReference>
<sequence>MSSLSLNSIFLFVFIIFFISANALSHAPSPTTNSLQIHLSYIQSLCKSTPYPETCFKTLKLSIDINIGPHLLNSLLHTLQTALSEATKISDLFYNGGYNNIIEKQKGTFQDCHELHQTTVSALKKSVSKMGSFGSRNVADARTFLSAALTNKITCLNGLSSASGSAKPTLLNSLDNAYKYVSNSLSLLSMTKGSSKGRKNRRLLQFPRWLSRKHRRILQDEYDLNDYLVVAADGTGNFSTITDAINFAPNNSYDRVIIYVKQGIYEENVEIPSWKTNIVLIGDGAELTVITGKRSVADGWTTFRSATIGKFLLLNLTIYVLNI</sequence>
<feature type="signal peptide" evidence="8">
    <location>
        <begin position="1"/>
        <end position="23"/>
    </location>
</feature>
<evidence type="ECO:0000256" key="4">
    <source>
        <dbReference type="ARBA" id="ARBA00022801"/>
    </source>
</evidence>
<keyword evidence="11" id="KW-1185">Reference proteome</keyword>
<evidence type="ECO:0000256" key="5">
    <source>
        <dbReference type="ARBA" id="ARBA00023085"/>
    </source>
</evidence>
<dbReference type="InterPro" id="IPR035513">
    <property type="entry name" value="Invertase/methylesterase_inhib"/>
</dbReference>
<reference evidence="10 11" key="1">
    <citation type="submission" date="2024-01" db="EMBL/GenBank/DDBJ databases">
        <title>The complete chloroplast genome sequence of Lithospermum erythrorhizon: insights into the phylogenetic relationship among Boraginaceae species and the maternal lineages of purple gromwells.</title>
        <authorList>
            <person name="Okada T."/>
            <person name="Watanabe K."/>
        </authorList>
    </citation>
    <scope>NUCLEOTIDE SEQUENCE [LARGE SCALE GENOMIC DNA]</scope>
</reference>
<keyword evidence="4" id="KW-0378">Hydrolase</keyword>
<feature type="domain" description="Pectinesterase inhibitor" evidence="9">
    <location>
        <begin position="37"/>
        <end position="187"/>
    </location>
</feature>
<dbReference type="Proteomes" id="UP001454036">
    <property type="component" value="Unassembled WGS sequence"/>
</dbReference>
<evidence type="ECO:0000313" key="11">
    <source>
        <dbReference type="Proteomes" id="UP001454036"/>
    </source>
</evidence>
<keyword evidence="5" id="KW-0063">Aspartyl esterase</keyword>
<evidence type="ECO:0000256" key="3">
    <source>
        <dbReference type="ARBA" id="ARBA00007786"/>
    </source>
</evidence>
<comment type="caution">
    <text evidence="10">The sequence shown here is derived from an EMBL/GenBank/DDBJ whole genome shotgun (WGS) entry which is preliminary data.</text>
</comment>
<dbReference type="GO" id="GO:0004857">
    <property type="term" value="F:enzyme inhibitor activity"/>
    <property type="evidence" value="ECO:0007669"/>
    <property type="project" value="InterPro"/>
</dbReference>
<keyword evidence="6" id="KW-0961">Cell wall biogenesis/degradation</keyword>
<dbReference type="Gene3D" id="1.20.140.40">
    <property type="entry name" value="Invertase/pectin methylesterase inhibitor family protein"/>
    <property type="match status" value="1"/>
</dbReference>
<dbReference type="SUPFAM" id="SSF101148">
    <property type="entry name" value="Plant invertase/pectin methylesterase inhibitor"/>
    <property type="match status" value="1"/>
</dbReference>
<accession>A0AAV3RJM6</accession>
<gene>
    <name evidence="10" type="ORF">LIER_28545</name>
</gene>
<comment type="catalytic activity">
    <reaction evidence="7">
        <text>[(1-&gt;4)-alpha-D-galacturonosyl methyl ester](n) + n H2O = [(1-&gt;4)-alpha-D-galacturonosyl](n) + n methanol + n H(+)</text>
        <dbReference type="Rhea" id="RHEA:22380"/>
        <dbReference type="Rhea" id="RHEA-COMP:14570"/>
        <dbReference type="Rhea" id="RHEA-COMP:14573"/>
        <dbReference type="ChEBI" id="CHEBI:15377"/>
        <dbReference type="ChEBI" id="CHEBI:15378"/>
        <dbReference type="ChEBI" id="CHEBI:17790"/>
        <dbReference type="ChEBI" id="CHEBI:140522"/>
        <dbReference type="ChEBI" id="CHEBI:140523"/>
        <dbReference type="EC" id="3.1.1.11"/>
    </reaction>
</comment>
<dbReference type="CDD" id="cd15798">
    <property type="entry name" value="PMEI-like_3"/>
    <property type="match status" value="1"/>
</dbReference>
<evidence type="ECO:0000256" key="6">
    <source>
        <dbReference type="ARBA" id="ARBA00023316"/>
    </source>
</evidence>
<dbReference type="InterPro" id="IPR011050">
    <property type="entry name" value="Pectin_lyase_fold/virulence"/>
</dbReference>
<dbReference type="InterPro" id="IPR000070">
    <property type="entry name" value="Pectinesterase_cat"/>
</dbReference>
<dbReference type="InterPro" id="IPR006501">
    <property type="entry name" value="Pectinesterase_inhib_dom"/>
</dbReference>
<proteinExistence type="inferred from homology"/>
<dbReference type="NCBIfam" id="TIGR01614">
    <property type="entry name" value="PME_inhib"/>
    <property type="match status" value="1"/>
</dbReference>
<dbReference type="InterPro" id="IPR012334">
    <property type="entry name" value="Pectin_lyas_fold"/>
</dbReference>
<evidence type="ECO:0000256" key="2">
    <source>
        <dbReference type="ARBA" id="ARBA00006027"/>
    </source>
</evidence>
<dbReference type="SMART" id="SM00856">
    <property type="entry name" value="PMEI"/>
    <property type="match status" value="1"/>
</dbReference>
<organism evidence="10 11">
    <name type="scientific">Lithospermum erythrorhizon</name>
    <name type="common">Purple gromwell</name>
    <name type="synonym">Lithospermum officinale var. erythrorhizon</name>
    <dbReference type="NCBI Taxonomy" id="34254"/>
    <lineage>
        <taxon>Eukaryota</taxon>
        <taxon>Viridiplantae</taxon>
        <taxon>Streptophyta</taxon>
        <taxon>Embryophyta</taxon>
        <taxon>Tracheophyta</taxon>
        <taxon>Spermatophyta</taxon>
        <taxon>Magnoliopsida</taxon>
        <taxon>eudicotyledons</taxon>
        <taxon>Gunneridae</taxon>
        <taxon>Pentapetalae</taxon>
        <taxon>asterids</taxon>
        <taxon>lamiids</taxon>
        <taxon>Boraginales</taxon>
        <taxon>Boraginaceae</taxon>
        <taxon>Boraginoideae</taxon>
        <taxon>Lithospermeae</taxon>
        <taxon>Lithospermum</taxon>
    </lineage>
</organism>
<evidence type="ECO:0000256" key="8">
    <source>
        <dbReference type="SAM" id="SignalP"/>
    </source>
</evidence>
<dbReference type="GO" id="GO:0042545">
    <property type="term" value="P:cell wall modification"/>
    <property type="evidence" value="ECO:0007669"/>
    <property type="project" value="InterPro"/>
</dbReference>
<comment type="similarity">
    <text evidence="3">In the C-terminal section; belongs to the pectinesterase family.</text>
</comment>
<evidence type="ECO:0000313" key="10">
    <source>
        <dbReference type="EMBL" id="GAA0175356.1"/>
    </source>
</evidence>
<feature type="chain" id="PRO_5043887181" evidence="8">
    <location>
        <begin position="24"/>
        <end position="323"/>
    </location>
</feature>